<reference evidence="1" key="1">
    <citation type="submission" date="2020-08" db="EMBL/GenBank/DDBJ databases">
        <title>Multicomponent nature underlies the extraordinary mechanical properties of spider dragline silk.</title>
        <authorList>
            <person name="Kono N."/>
            <person name="Nakamura H."/>
            <person name="Mori M."/>
            <person name="Yoshida Y."/>
            <person name="Ohtoshi R."/>
            <person name="Malay A.D."/>
            <person name="Moran D.A.P."/>
            <person name="Tomita M."/>
            <person name="Numata K."/>
            <person name="Arakawa K."/>
        </authorList>
    </citation>
    <scope>NUCLEOTIDE SEQUENCE</scope>
</reference>
<accession>A0A8X6X907</accession>
<sequence length="106" mass="12736">MNHKNPDHFSNLLTFRALDFSPVTSQRLQVARSQMRHKSRKAKLTECLHKRKEKFRSRASKKIEEEAVYQRMDRFLIRKFENKPCPSVDLPEMCLSMRYFKNSCNN</sequence>
<dbReference type="EMBL" id="BMAV01006807">
    <property type="protein sequence ID" value="GFY49048.1"/>
    <property type="molecule type" value="Genomic_DNA"/>
</dbReference>
<dbReference type="Proteomes" id="UP000886998">
    <property type="component" value="Unassembled WGS sequence"/>
</dbReference>
<name>A0A8X6X907_9ARAC</name>
<evidence type="ECO:0000313" key="2">
    <source>
        <dbReference type="Proteomes" id="UP000886998"/>
    </source>
</evidence>
<organism evidence="1 2">
    <name type="scientific">Trichonephila inaurata madagascariensis</name>
    <dbReference type="NCBI Taxonomy" id="2747483"/>
    <lineage>
        <taxon>Eukaryota</taxon>
        <taxon>Metazoa</taxon>
        <taxon>Ecdysozoa</taxon>
        <taxon>Arthropoda</taxon>
        <taxon>Chelicerata</taxon>
        <taxon>Arachnida</taxon>
        <taxon>Araneae</taxon>
        <taxon>Araneomorphae</taxon>
        <taxon>Entelegynae</taxon>
        <taxon>Araneoidea</taxon>
        <taxon>Nephilidae</taxon>
        <taxon>Trichonephila</taxon>
        <taxon>Trichonephila inaurata</taxon>
    </lineage>
</organism>
<comment type="caution">
    <text evidence="1">The sequence shown here is derived from an EMBL/GenBank/DDBJ whole genome shotgun (WGS) entry which is preliminary data.</text>
</comment>
<protein>
    <submittedName>
        <fullName evidence="1">Uncharacterized protein</fullName>
    </submittedName>
</protein>
<gene>
    <name evidence="1" type="ORF">TNIN_419851</name>
</gene>
<proteinExistence type="predicted"/>
<keyword evidence="2" id="KW-1185">Reference proteome</keyword>
<evidence type="ECO:0000313" key="1">
    <source>
        <dbReference type="EMBL" id="GFY49048.1"/>
    </source>
</evidence>
<dbReference type="AlphaFoldDB" id="A0A8X6X907"/>